<proteinExistence type="predicted"/>
<dbReference type="RefSeq" id="WP_115731566.1">
    <property type="nucleotide sequence ID" value="NZ_BAAAVY010000002.1"/>
</dbReference>
<name>A0A380WKD6_AMIAI</name>
<protein>
    <submittedName>
        <fullName evidence="1">Uncharacterized protein</fullName>
    </submittedName>
</protein>
<organism evidence="1 2">
    <name type="scientific">Aminobacter aminovorans</name>
    <name type="common">Chelatobacter heintzii</name>
    <dbReference type="NCBI Taxonomy" id="83263"/>
    <lineage>
        <taxon>Bacteria</taxon>
        <taxon>Pseudomonadati</taxon>
        <taxon>Pseudomonadota</taxon>
        <taxon>Alphaproteobacteria</taxon>
        <taxon>Hyphomicrobiales</taxon>
        <taxon>Phyllobacteriaceae</taxon>
        <taxon>Aminobacter</taxon>
    </lineage>
</organism>
<dbReference type="EMBL" id="UFSM01000001">
    <property type="protein sequence ID" value="SUU89391.1"/>
    <property type="molecule type" value="Genomic_DNA"/>
</dbReference>
<gene>
    <name evidence="1" type="ORF">NCTC10684_02630</name>
</gene>
<accession>A0A380WKD6</accession>
<dbReference type="Proteomes" id="UP000254701">
    <property type="component" value="Unassembled WGS sequence"/>
</dbReference>
<sequence length="146" mass="16219">MIDPRVQSLCDEFEVRIVPKSAYPGPGETRAVGTLQKIISRQGMEHARLVMTTLAETENNKASLDQAAFGAASGLIRARPADVEDASKWLAVWDATPVGELQWISQDLRGVFPLNAVLAGMIYERVWRAFGPRSIQPDLLDDRRRT</sequence>
<dbReference type="AlphaFoldDB" id="A0A380WKD6"/>
<evidence type="ECO:0000313" key="1">
    <source>
        <dbReference type="EMBL" id="SUU89391.1"/>
    </source>
</evidence>
<reference evidence="1 2" key="1">
    <citation type="submission" date="2018-06" db="EMBL/GenBank/DDBJ databases">
        <authorList>
            <consortium name="Pathogen Informatics"/>
            <person name="Doyle S."/>
        </authorList>
    </citation>
    <scope>NUCLEOTIDE SEQUENCE [LARGE SCALE GENOMIC DNA]</scope>
    <source>
        <strain evidence="1 2">NCTC10684</strain>
    </source>
</reference>
<dbReference type="OrthoDB" id="8115165at2"/>
<evidence type="ECO:0000313" key="2">
    <source>
        <dbReference type="Proteomes" id="UP000254701"/>
    </source>
</evidence>